<organism evidence="1 2">
    <name type="scientific">Agarivorans aestuarii</name>
    <dbReference type="NCBI Taxonomy" id="1563703"/>
    <lineage>
        <taxon>Bacteria</taxon>
        <taxon>Pseudomonadati</taxon>
        <taxon>Pseudomonadota</taxon>
        <taxon>Gammaproteobacteria</taxon>
        <taxon>Alteromonadales</taxon>
        <taxon>Alteromonadaceae</taxon>
        <taxon>Agarivorans</taxon>
    </lineage>
</organism>
<sequence length="308" mass="35358">MLKIKYKAKAFPKSLYGKYLQGEHTLSTDWHEIIWAAITVGKRNSVQISSHGVFSLFEIINRSTLIWMSLKQNSNQLEKSGVYLDMDPTEKVFVSFSLGMVMSKLFALRLLGIPWLEHVANVNSSISTKTTTKSRPDLIGLNVRKEFVIFEAKGRTNNFNNLAQTTAKGQTKVIHKIGTVQPALRVACQSYFKNTLEVFIEDPEEIQDEPIDIEVLKHDYFKSYYSIFQKLTEEELSQLKPIGVEIRFSETLSEAFKAGKYEVLFEGVSEDKVYFDKDGFKCFPDGLKIRLDADLWNEELLKMEPDLR</sequence>
<evidence type="ECO:0000313" key="1">
    <source>
        <dbReference type="EMBL" id="MEE1672441.1"/>
    </source>
</evidence>
<dbReference type="RefSeq" id="WP_329773794.1">
    <property type="nucleotide sequence ID" value="NZ_JAYDYW010000002.1"/>
</dbReference>
<evidence type="ECO:0000313" key="2">
    <source>
        <dbReference type="Proteomes" id="UP001310248"/>
    </source>
</evidence>
<comment type="caution">
    <text evidence="1">The sequence shown here is derived from an EMBL/GenBank/DDBJ whole genome shotgun (WGS) entry which is preliminary data.</text>
</comment>
<keyword evidence="2" id="KW-1185">Reference proteome</keyword>
<gene>
    <name evidence="1" type="ORF">SNR37_001762</name>
</gene>
<dbReference type="EMBL" id="JAYDYW010000002">
    <property type="protein sequence ID" value="MEE1672441.1"/>
    <property type="molecule type" value="Genomic_DNA"/>
</dbReference>
<name>A0ABU7FZ40_9ALTE</name>
<reference evidence="2" key="1">
    <citation type="submission" date="2023-07" db="EMBL/GenBank/DDBJ databases">
        <title>Draft genome sequence of Agarivorans aestuarii strain ZMCS4, a CAZymes producing bacteria isolated from the marine brown algae Clodostephus spongiosus.</title>
        <authorList>
            <person name="Lorente B."/>
            <person name="Cabral C."/>
            <person name="Frias J."/>
            <person name="Faria J."/>
            <person name="Toubarro D."/>
        </authorList>
    </citation>
    <scope>NUCLEOTIDE SEQUENCE [LARGE SCALE GENOMIC DNA]</scope>
    <source>
        <strain evidence="2">ZMCS4</strain>
    </source>
</reference>
<dbReference type="Proteomes" id="UP001310248">
    <property type="component" value="Unassembled WGS sequence"/>
</dbReference>
<proteinExistence type="predicted"/>
<accession>A0ABU7FZ40</accession>
<protein>
    <submittedName>
        <fullName evidence="1">Uncharacterized protein</fullName>
    </submittedName>
</protein>